<protein>
    <submittedName>
        <fullName evidence="1">Uncharacterized protein</fullName>
    </submittedName>
</protein>
<sequence length="61" mass="7025">MHYTVKLTPKELELLIFVLDFSKGGSPYYRKNNDLELVNLGRKLEAVRDNPGHKPARGKEK</sequence>
<dbReference type="EMBL" id="BARW01001584">
    <property type="protein sequence ID" value="GAI61356.1"/>
    <property type="molecule type" value="Genomic_DNA"/>
</dbReference>
<gene>
    <name evidence="1" type="ORF">S12H4_04946</name>
</gene>
<comment type="caution">
    <text evidence="1">The sequence shown here is derived from an EMBL/GenBank/DDBJ whole genome shotgun (WGS) entry which is preliminary data.</text>
</comment>
<evidence type="ECO:0000313" key="1">
    <source>
        <dbReference type="EMBL" id="GAI61356.1"/>
    </source>
</evidence>
<name>X1R2P6_9ZZZZ</name>
<reference evidence="1" key="1">
    <citation type="journal article" date="2014" name="Front. Microbiol.">
        <title>High frequency of phylogenetically diverse reductive dehalogenase-homologous genes in deep subseafloor sedimentary metagenomes.</title>
        <authorList>
            <person name="Kawai M."/>
            <person name="Futagami T."/>
            <person name="Toyoda A."/>
            <person name="Takaki Y."/>
            <person name="Nishi S."/>
            <person name="Hori S."/>
            <person name="Arai W."/>
            <person name="Tsubouchi T."/>
            <person name="Morono Y."/>
            <person name="Uchiyama I."/>
            <person name="Ito T."/>
            <person name="Fujiyama A."/>
            <person name="Inagaki F."/>
            <person name="Takami H."/>
        </authorList>
    </citation>
    <scope>NUCLEOTIDE SEQUENCE</scope>
    <source>
        <strain evidence="1">Expedition CK06-06</strain>
    </source>
</reference>
<proteinExistence type="predicted"/>
<dbReference type="AlphaFoldDB" id="X1R2P6"/>
<organism evidence="1">
    <name type="scientific">marine sediment metagenome</name>
    <dbReference type="NCBI Taxonomy" id="412755"/>
    <lineage>
        <taxon>unclassified sequences</taxon>
        <taxon>metagenomes</taxon>
        <taxon>ecological metagenomes</taxon>
    </lineage>
</organism>
<accession>X1R2P6</accession>